<proteinExistence type="inferred from homology"/>
<sequence length="445" mass="49754">MRIVMYQTYSGIYDDREIVQTYYPSKSDMWKALAEQYPQHEIVFVTRSSGYMLLEKDTDGTVIEPSGIQCVLIDEALVPADFAQVIVDLAPAVAVAVSSPEIPLDWNSLEDAIIAEILQEHGIKTVAHNIFTSIATFDKWRTHLVLRELGFGVAKAVYIHNDLFWAETRVPGIESNVYKHYIQYRVENLHYPVIVKDTVGVASIGIQIVETPEEAWDLLSASNRGSDVLVEELIKGEQFGTEIHGVKGSYHVLPPFRLALNDEGIVDPVVGMKFGPVLAEQYNVRQLQESLRRLAETLEFGGSAEIDLAFRDGKWYVIEINPRMSGLTSTAAAAEERTPLDVYMESALGSPVDYSEPENLRYTLTFRVPTPSDDVLRELNDLDHVIEISNVKSTVANIVFENSGFVLGGFASTAELLKELTGLRERYPEVFTEKIVHDARILAEG</sequence>
<evidence type="ECO:0000256" key="3">
    <source>
        <dbReference type="PROSITE-ProRule" id="PRU00409"/>
    </source>
</evidence>
<keyword evidence="3" id="KW-0547">Nucleotide-binding</keyword>
<dbReference type="KEGG" id="bfk:QN062_02915"/>
<feature type="domain" description="ATP-grasp" evidence="4">
    <location>
        <begin position="143"/>
        <end position="348"/>
    </location>
</feature>
<comment type="similarity">
    <text evidence="1">Belongs to the D-alanine--D-alanine ligase family.</text>
</comment>
<dbReference type="PANTHER" id="PTHR23132:SF23">
    <property type="entry name" value="D-ALANINE--D-ALANINE LIGASE B"/>
    <property type="match status" value="1"/>
</dbReference>
<evidence type="ECO:0000313" key="7">
    <source>
        <dbReference type="EMBL" id="XDS51150.1"/>
    </source>
</evidence>
<dbReference type="GO" id="GO:0008716">
    <property type="term" value="F:D-alanine-D-alanine ligase activity"/>
    <property type="evidence" value="ECO:0007669"/>
    <property type="project" value="InterPro"/>
</dbReference>
<dbReference type="AlphaFoldDB" id="A0AB39UDW1"/>
<evidence type="ECO:0000256" key="2">
    <source>
        <dbReference type="ARBA" id="ARBA00022598"/>
    </source>
</evidence>
<evidence type="ECO:0000256" key="1">
    <source>
        <dbReference type="ARBA" id="ARBA00010871"/>
    </source>
</evidence>
<dbReference type="GO" id="GO:0046872">
    <property type="term" value="F:metal ion binding"/>
    <property type="evidence" value="ECO:0007669"/>
    <property type="project" value="InterPro"/>
</dbReference>
<accession>A0AB39UDW1</accession>
<dbReference type="InterPro" id="IPR011095">
    <property type="entry name" value="Dala_Dala_lig_C"/>
</dbReference>
<dbReference type="PROSITE" id="PS00867">
    <property type="entry name" value="CPSASE_2"/>
    <property type="match status" value="1"/>
</dbReference>
<name>A0AB39UDW1_9BIFI</name>
<dbReference type="EMBL" id="CP129675">
    <property type="protein sequence ID" value="XDS47219.1"/>
    <property type="molecule type" value="Genomic_DNA"/>
</dbReference>
<dbReference type="EMBL" id="CP129682">
    <property type="protein sequence ID" value="XDS48073.1"/>
    <property type="molecule type" value="Genomic_DNA"/>
</dbReference>
<dbReference type="Pfam" id="PF07478">
    <property type="entry name" value="Dala_Dala_lig_C"/>
    <property type="match status" value="1"/>
</dbReference>
<dbReference type="SUPFAM" id="SSF56059">
    <property type="entry name" value="Glutathione synthetase ATP-binding domain-like"/>
    <property type="match status" value="1"/>
</dbReference>
<keyword evidence="2" id="KW-0436">Ligase</keyword>
<protein>
    <submittedName>
        <fullName evidence="5">ATP-grasp domain-containing protein</fullName>
    </submittedName>
</protein>
<dbReference type="EMBL" id="CP129683">
    <property type="protein sequence ID" value="XDS51150.1"/>
    <property type="molecule type" value="Genomic_DNA"/>
</dbReference>
<evidence type="ECO:0000313" key="6">
    <source>
        <dbReference type="EMBL" id="XDS48073.1"/>
    </source>
</evidence>
<reference evidence="5" key="1">
    <citation type="submission" date="2023-07" db="EMBL/GenBank/DDBJ databases">
        <title>Bifidobacterium aquikefiriaerophilum sp. nov. and Bifidobacterium eccum sp. nov., isolated from water kefir.</title>
        <authorList>
            <person name="Breselge S."/>
            <person name="Bellassi P."/>
            <person name="Barcenilla C."/>
            <person name="Alvarez-Ordonez A."/>
            <person name="Morelli L."/>
            <person name="Cotter P.D."/>
        </authorList>
    </citation>
    <scope>NUCLEOTIDE SEQUENCE</scope>
    <source>
        <strain evidence="7">WK012_4_13</strain>
        <strain evidence="6">WK013_4_14</strain>
        <strain evidence="5">WK048_4_13</strain>
    </source>
</reference>
<dbReference type="InterPro" id="IPR005479">
    <property type="entry name" value="CPAse_ATP-bd"/>
</dbReference>
<evidence type="ECO:0000259" key="4">
    <source>
        <dbReference type="PROSITE" id="PS50975"/>
    </source>
</evidence>
<keyword evidence="3" id="KW-0067">ATP-binding</keyword>
<dbReference type="Gene3D" id="3.30.470.20">
    <property type="entry name" value="ATP-grasp fold, B domain"/>
    <property type="match status" value="1"/>
</dbReference>
<dbReference type="PANTHER" id="PTHR23132">
    <property type="entry name" value="D-ALANINE--D-ALANINE LIGASE"/>
    <property type="match status" value="1"/>
</dbReference>
<dbReference type="InterPro" id="IPR011761">
    <property type="entry name" value="ATP-grasp"/>
</dbReference>
<dbReference type="PROSITE" id="PS50975">
    <property type="entry name" value="ATP_GRASP"/>
    <property type="match status" value="1"/>
</dbReference>
<dbReference type="GO" id="GO:0005524">
    <property type="term" value="F:ATP binding"/>
    <property type="evidence" value="ECO:0007669"/>
    <property type="project" value="UniProtKB-UniRule"/>
</dbReference>
<organism evidence="5">
    <name type="scientific">Bifidobacterium fermentum</name>
    <dbReference type="NCBI Taxonomy" id="3059035"/>
    <lineage>
        <taxon>Bacteria</taxon>
        <taxon>Bacillati</taxon>
        <taxon>Actinomycetota</taxon>
        <taxon>Actinomycetes</taxon>
        <taxon>Bifidobacteriales</taxon>
        <taxon>Bifidobacteriaceae</taxon>
        <taxon>Bifidobacterium</taxon>
    </lineage>
</organism>
<evidence type="ECO:0000313" key="5">
    <source>
        <dbReference type="EMBL" id="XDS47219.1"/>
    </source>
</evidence>
<dbReference type="RefSeq" id="WP_369342114.1">
    <property type="nucleotide sequence ID" value="NZ_CP129675.1"/>
</dbReference>
<gene>
    <name evidence="7" type="ORF">QN062_02915</name>
    <name evidence="6" type="ORF">QN216_06920</name>
    <name evidence="5" type="ORF">QN217_03530</name>
</gene>